<evidence type="ECO:0000256" key="3">
    <source>
        <dbReference type="ARBA" id="ARBA00023237"/>
    </source>
</evidence>
<dbReference type="InterPro" id="IPR050330">
    <property type="entry name" value="Bact_OuterMem_StrucFunc"/>
</dbReference>
<feature type="chain" id="PRO_5040433084" evidence="6">
    <location>
        <begin position="35"/>
        <end position="205"/>
    </location>
</feature>
<dbReference type="InterPro" id="IPR006690">
    <property type="entry name" value="OMPA-like_CS"/>
</dbReference>
<sequence length="205" mass="21850">MSRLTHSSSGRRSESAVLVAALCLVALLCTATRAAEPVLNEKDINEQSVTRALEPDKSNESNEPDDNVVTRGFVLSNKQPSVAPRPAAASRKPAAQMLITFASNSATLTDSAQAALDKVASALQSERLAAYRFRVEGHADPRGSPDANMKLSEDRAAAVVQYLTQKDGIAPERLSSLGKGSSEPLNKRNPAAPENRRVTIVTVTE</sequence>
<evidence type="ECO:0000313" key="9">
    <source>
        <dbReference type="Proteomes" id="UP000675121"/>
    </source>
</evidence>
<keyword evidence="2 4" id="KW-0472">Membrane</keyword>
<dbReference type="GO" id="GO:0009279">
    <property type="term" value="C:cell outer membrane"/>
    <property type="evidence" value="ECO:0007669"/>
    <property type="project" value="UniProtKB-SubCell"/>
</dbReference>
<comment type="caution">
    <text evidence="8">The sequence shown here is derived from an EMBL/GenBank/DDBJ whole genome shotgun (WGS) entry which is preliminary data.</text>
</comment>
<feature type="region of interest" description="Disordered" evidence="5">
    <location>
        <begin position="170"/>
        <end position="205"/>
    </location>
</feature>
<dbReference type="InterPro" id="IPR006664">
    <property type="entry name" value="OMP_bac"/>
</dbReference>
<dbReference type="PROSITE" id="PS51123">
    <property type="entry name" value="OMPA_2"/>
    <property type="match status" value="1"/>
</dbReference>
<comment type="subcellular location">
    <subcellularLocation>
        <location evidence="1">Cell outer membrane</location>
    </subcellularLocation>
</comment>
<proteinExistence type="predicted"/>
<evidence type="ECO:0000259" key="7">
    <source>
        <dbReference type="PROSITE" id="PS51123"/>
    </source>
</evidence>
<evidence type="ECO:0000256" key="2">
    <source>
        <dbReference type="ARBA" id="ARBA00023136"/>
    </source>
</evidence>
<keyword evidence="9" id="KW-1185">Reference proteome</keyword>
<dbReference type="PANTHER" id="PTHR30329">
    <property type="entry name" value="STATOR ELEMENT OF FLAGELLAR MOTOR COMPLEX"/>
    <property type="match status" value="1"/>
</dbReference>
<gene>
    <name evidence="8" type="primary">pal_6</name>
    <name evidence="8" type="ORF">R70211_03356</name>
</gene>
<dbReference type="Pfam" id="PF00691">
    <property type="entry name" value="OmpA"/>
    <property type="match status" value="1"/>
</dbReference>
<reference evidence="8" key="1">
    <citation type="submission" date="2021-02" db="EMBL/GenBank/DDBJ databases">
        <authorList>
            <person name="Vanwijnsberghe S."/>
        </authorList>
    </citation>
    <scope>NUCLEOTIDE SEQUENCE</scope>
    <source>
        <strain evidence="8">R-70211</strain>
    </source>
</reference>
<dbReference type="SUPFAM" id="SSF103088">
    <property type="entry name" value="OmpA-like"/>
    <property type="match status" value="1"/>
</dbReference>
<keyword evidence="8" id="KW-0449">Lipoprotein</keyword>
<feature type="domain" description="OmpA-like" evidence="7">
    <location>
        <begin position="88"/>
        <end position="205"/>
    </location>
</feature>
<dbReference type="CDD" id="cd07185">
    <property type="entry name" value="OmpA_C-like"/>
    <property type="match status" value="1"/>
</dbReference>
<dbReference type="PRINTS" id="PR01021">
    <property type="entry name" value="OMPADOMAIN"/>
</dbReference>
<evidence type="ECO:0000256" key="4">
    <source>
        <dbReference type="PROSITE-ProRule" id="PRU00473"/>
    </source>
</evidence>
<protein>
    <submittedName>
        <fullName evidence="8">Peptidoglycan-associated lipoprotein</fullName>
    </submittedName>
</protein>
<evidence type="ECO:0000256" key="5">
    <source>
        <dbReference type="SAM" id="MobiDB-lite"/>
    </source>
</evidence>
<dbReference type="PANTHER" id="PTHR30329:SF21">
    <property type="entry name" value="LIPOPROTEIN YIAD-RELATED"/>
    <property type="match status" value="1"/>
</dbReference>
<evidence type="ECO:0000256" key="1">
    <source>
        <dbReference type="ARBA" id="ARBA00004442"/>
    </source>
</evidence>
<dbReference type="AlphaFoldDB" id="A0A9N8R0Y0"/>
<dbReference type="PROSITE" id="PS01068">
    <property type="entry name" value="OMPA_1"/>
    <property type="match status" value="1"/>
</dbReference>
<feature type="signal peptide" evidence="6">
    <location>
        <begin position="1"/>
        <end position="34"/>
    </location>
</feature>
<dbReference type="InterPro" id="IPR006665">
    <property type="entry name" value="OmpA-like"/>
</dbReference>
<accession>A0A9N8R0Y0</accession>
<organism evidence="8 9">
    <name type="scientific">Paraburkholderia domus</name>
    <dbReference type="NCBI Taxonomy" id="2793075"/>
    <lineage>
        <taxon>Bacteria</taxon>
        <taxon>Pseudomonadati</taxon>
        <taxon>Pseudomonadota</taxon>
        <taxon>Betaproteobacteria</taxon>
        <taxon>Burkholderiales</taxon>
        <taxon>Burkholderiaceae</taxon>
        <taxon>Paraburkholderia</taxon>
    </lineage>
</organism>
<feature type="region of interest" description="Disordered" evidence="5">
    <location>
        <begin position="46"/>
        <end position="68"/>
    </location>
</feature>
<dbReference type="RefSeq" id="WP_201073076.1">
    <property type="nucleotide sequence ID" value="NZ_CAJNAS010000008.1"/>
</dbReference>
<keyword evidence="6" id="KW-0732">Signal</keyword>
<keyword evidence="3" id="KW-0998">Cell outer membrane</keyword>
<dbReference type="EMBL" id="CAJNAS010000008">
    <property type="protein sequence ID" value="CAE6901995.1"/>
    <property type="molecule type" value="Genomic_DNA"/>
</dbReference>
<evidence type="ECO:0000256" key="6">
    <source>
        <dbReference type="SAM" id="SignalP"/>
    </source>
</evidence>
<name>A0A9N8R0Y0_9BURK</name>
<dbReference type="Gene3D" id="3.30.1330.60">
    <property type="entry name" value="OmpA-like domain"/>
    <property type="match status" value="1"/>
</dbReference>
<evidence type="ECO:0000313" key="8">
    <source>
        <dbReference type="EMBL" id="CAE6901995.1"/>
    </source>
</evidence>
<dbReference type="Proteomes" id="UP000675121">
    <property type="component" value="Unassembled WGS sequence"/>
</dbReference>
<dbReference type="InterPro" id="IPR036737">
    <property type="entry name" value="OmpA-like_sf"/>
</dbReference>